<dbReference type="OrthoDB" id="659577at2"/>
<dbReference type="InterPro" id="IPR014284">
    <property type="entry name" value="RNA_pol_sigma-70_dom"/>
</dbReference>
<dbReference type="Pfam" id="PF04542">
    <property type="entry name" value="Sigma70_r2"/>
    <property type="match status" value="1"/>
</dbReference>
<dbReference type="InterPro" id="IPR007627">
    <property type="entry name" value="RNA_pol_sigma70_r2"/>
</dbReference>
<evidence type="ECO:0000256" key="2">
    <source>
        <dbReference type="ARBA" id="ARBA00023015"/>
    </source>
</evidence>
<dbReference type="InterPro" id="IPR036388">
    <property type="entry name" value="WH-like_DNA-bd_sf"/>
</dbReference>
<dbReference type="GO" id="GO:0016987">
    <property type="term" value="F:sigma factor activity"/>
    <property type="evidence" value="ECO:0007669"/>
    <property type="project" value="UniProtKB-KW"/>
</dbReference>
<keyword evidence="8" id="KW-1185">Reference proteome</keyword>
<comment type="caution">
    <text evidence="7">The sequence shown here is derived from an EMBL/GenBank/DDBJ whole genome shotgun (WGS) entry which is preliminary data.</text>
</comment>
<name>A0A6N8KX91_9SPHI</name>
<feature type="domain" description="RNA polymerase sigma-70 region 2" evidence="5">
    <location>
        <begin position="25"/>
        <end position="88"/>
    </location>
</feature>
<dbReference type="GO" id="GO:0006352">
    <property type="term" value="P:DNA-templated transcription initiation"/>
    <property type="evidence" value="ECO:0007669"/>
    <property type="project" value="InterPro"/>
</dbReference>
<evidence type="ECO:0000256" key="3">
    <source>
        <dbReference type="ARBA" id="ARBA00023082"/>
    </source>
</evidence>
<dbReference type="AlphaFoldDB" id="A0A6N8KX91"/>
<dbReference type="EMBL" id="WSQA01000005">
    <property type="protein sequence ID" value="MVZ62045.1"/>
    <property type="molecule type" value="Genomic_DNA"/>
</dbReference>
<dbReference type="SUPFAM" id="SSF88946">
    <property type="entry name" value="Sigma2 domain of RNA polymerase sigma factors"/>
    <property type="match status" value="1"/>
</dbReference>
<keyword evidence="3" id="KW-0731">Sigma factor</keyword>
<keyword evidence="4" id="KW-0804">Transcription</keyword>
<dbReference type="Proteomes" id="UP000435036">
    <property type="component" value="Unassembled WGS sequence"/>
</dbReference>
<evidence type="ECO:0000256" key="4">
    <source>
        <dbReference type="ARBA" id="ARBA00023163"/>
    </source>
</evidence>
<dbReference type="SUPFAM" id="SSF88659">
    <property type="entry name" value="Sigma3 and sigma4 domains of RNA polymerase sigma factors"/>
    <property type="match status" value="1"/>
</dbReference>
<keyword evidence="2" id="KW-0805">Transcription regulation</keyword>
<dbReference type="NCBIfam" id="TIGR02937">
    <property type="entry name" value="sigma70-ECF"/>
    <property type="match status" value="1"/>
</dbReference>
<dbReference type="RefSeq" id="WP_160368787.1">
    <property type="nucleotide sequence ID" value="NZ_WSQA01000005.1"/>
</dbReference>
<dbReference type="Gene3D" id="1.10.10.10">
    <property type="entry name" value="Winged helix-like DNA-binding domain superfamily/Winged helix DNA-binding domain"/>
    <property type="match status" value="1"/>
</dbReference>
<dbReference type="InterPro" id="IPR013325">
    <property type="entry name" value="RNA_pol_sigma_r2"/>
</dbReference>
<dbReference type="InterPro" id="IPR039425">
    <property type="entry name" value="RNA_pol_sigma-70-like"/>
</dbReference>
<proteinExistence type="inferred from homology"/>
<evidence type="ECO:0000259" key="5">
    <source>
        <dbReference type="Pfam" id="PF04542"/>
    </source>
</evidence>
<dbReference type="PANTHER" id="PTHR43133">
    <property type="entry name" value="RNA POLYMERASE ECF-TYPE SIGMA FACTO"/>
    <property type="match status" value="1"/>
</dbReference>
<reference evidence="7 8" key="1">
    <citation type="submission" date="2019-12" db="EMBL/GenBank/DDBJ databases">
        <authorList>
            <person name="Dong K."/>
        </authorList>
    </citation>
    <scope>NUCLEOTIDE SEQUENCE [LARGE SCALE GENOMIC DNA]</scope>
    <source>
        <strain evidence="7 8">JCM 31225</strain>
    </source>
</reference>
<evidence type="ECO:0000259" key="6">
    <source>
        <dbReference type="Pfam" id="PF08281"/>
    </source>
</evidence>
<dbReference type="Pfam" id="PF08281">
    <property type="entry name" value="Sigma70_r4_2"/>
    <property type="match status" value="1"/>
</dbReference>
<sequence length="191" mass="22358">MQANEQSIWLQQLKLGNTEALSAIYRFYADQVYAVAYSFLKDEGWSQDVVQDVFWKFWETRERVDPQANLWNLLFVMSKHRSLNKLREIKNAKASFDRLLLNCKNKQAAQQEFVYEKELIGCIERAKKSFTTQQLLVFELCKINGLTYAEAGEKLNIAPNTVKNHMVQSLKILRKHLKNAGYLSFFLLILK</sequence>
<protein>
    <submittedName>
        <fullName evidence="7">Sigma-70 family RNA polymerase sigma factor</fullName>
    </submittedName>
</protein>
<comment type="similarity">
    <text evidence="1">Belongs to the sigma-70 factor family. ECF subfamily.</text>
</comment>
<dbReference type="InterPro" id="IPR013324">
    <property type="entry name" value="RNA_pol_sigma_r3/r4-like"/>
</dbReference>
<evidence type="ECO:0000256" key="1">
    <source>
        <dbReference type="ARBA" id="ARBA00010641"/>
    </source>
</evidence>
<organism evidence="7 8">
    <name type="scientific">Sphingobacterium humi</name>
    <dbReference type="NCBI Taxonomy" id="1796905"/>
    <lineage>
        <taxon>Bacteria</taxon>
        <taxon>Pseudomonadati</taxon>
        <taxon>Bacteroidota</taxon>
        <taxon>Sphingobacteriia</taxon>
        <taxon>Sphingobacteriales</taxon>
        <taxon>Sphingobacteriaceae</taxon>
        <taxon>Sphingobacterium</taxon>
    </lineage>
</organism>
<evidence type="ECO:0000313" key="8">
    <source>
        <dbReference type="Proteomes" id="UP000435036"/>
    </source>
</evidence>
<accession>A0A6N8KX91</accession>
<dbReference type="PANTHER" id="PTHR43133:SF46">
    <property type="entry name" value="RNA POLYMERASE SIGMA-70 FACTOR ECF SUBFAMILY"/>
    <property type="match status" value="1"/>
</dbReference>
<gene>
    <name evidence="7" type="ORF">GQF63_08440</name>
</gene>
<dbReference type="Gene3D" id="1.10.1740.10">
    <property type="match status" value="1"/>
</dbReference>
<dbReference type="GO" id="GO:0003677">
    <property type="term" value="F:DNA binding"/>
    <property type="evidence" value="ECO:0007669"/>
    <property type="project" value="InterPro"/>
</dbReference>
<evidence type="ECO:0000313" key="7">
    <source>
        <dbReference type="EMBL" id="MVZ62045.1"/>
    </source>
</evidence>
<dbReference type="InterPro" id="IPR013249">
    <property type="entry name" value="RNA_pol_sigma70_r4_t2"/>
</dbReference>
<feature type="domain" description="RNA polymerase sigma factor 70 region 4 type 2" evidence="6">
    <location>
        <begin position="123"/>
        <end position="171"/>
    </location>
</feature>